<gene>
    <name evidence="2" type="ORF">HYS17_07630</name>
</gene>
<dbReference type="GO" id="GO:0007165">
    <property type="term" value="P:signal transduction"/>
    <property type="evidence" value="ECO:0007669"/>
    <property type="project" value="TreeGrafter"/>
</dbReference>
<dbReference type="Gene3D" id="3.40.190.80">
    <property type="match status" value="1"/>
</dbReference>
<feature type="binding site" evidence="1">
    <location>
        <position position="220"/>
    </location>
    <ligand>
        <name>Mg(2+)</name>
        <dbReference type="ChEBI" id="CHEBI:18420"/>
        <label>2</label>
    </ligand>
</feature>
<dbReference type="Proteomes" id="UP000595362">
    <property type="component" value="Chromosome"/>
</dbReference>
<keyword evidence="1" id="KW-0479">Metal-binding</keyword>
<dbReference type="GO" id="GO:0008934">
    <property type="term" value="F:inositol monophosphate 1-phosphatase activity"/>
    <property type="evidence" value="ECO:0007669"/>
    <property type="project" value="TreeGrafter"/>
</dbReference>
<dbReference type="CDD" id="cd01637">
    <property type="entry name" value="IMPase_like"/>
    <property type="match status" value="1"/>
</dbReference>
<dbReference type="PANTHER" id="PTHR20854:SF4">
    <property type="entry name" value="INOSITOL-1-MONOPHOSPHATASE-RELATED"/>
    <property type="match status" value="1"/>
</dbReference>
<feature type="binding site" evidence="1">
    <location>
        <position position="98"/>
    </location>
    <ligand>
        <name>Mg(2+)</name>
        <dbReference type="ChEBI" id="CHEBI:18420"/>
        <label>1</label>
        <note>catalytic</note>
    </ligand>
</feature>
<dbReference type="AlphaFoldDB" id="A0A7T5R0V6"/>
<organism evidence="2 3">
    <name type="scientific">Micavibrio aeruginosavorus</name>
    <dbReference type="NCBI Taxonomy" id="349221"/>
    <lineage>
        <taxon>Bacteria</taxon>
        <taxon>Pseudomonadati</taxon>
        <taxon>Bdellovibrionota</taxon>
        <taxon>Bdellovibrionia</taxon>
        <taxon>Bdellovibrionales</taxon>
        <taxon>Pseudobdellovibrionaceae</taxon>
        <taxon>Micavibrio</taxon>
    </lineage>
</organism>
<feature type="binding site" evidence="1">
    <location>
        <position position="71"/>
    </location>
    <ligand>
        <name>Mg(2+)</name>
        <dbReference type="ChEBI" id="CHEBI:18420"/>
        <label>1</label>
        <note>catalytic</note>
    </ligand>
</feature>
<feature type="binding site" evidence="1">
    <location>
        <position position="95"/>
    </location>
    <ligand>
        <name>Mg(2+)</name>
        <dbReference type="ChEBI" id="CHEBI:18420"/>
        <label>1</label>
        <note>catalytic</note>
    </ligand>
</feature>
<evidence type="ECO:0000313" key="2">
    <source>
        <dbReference type="EMBL" id="QQG35411.1"/>
    </source>
</evidence>
<dbReference type="SUPFAM" id="SSF56655">
    <property type="entry name" value="Carbohydrate phosphatase"/>
    <property type="match status" value="1"/>
</dbReference>
<comment type="cofactor">
    <cofactor evidence="1">
        <name>Mg(2+)</name>
        <dbReference type="ChEBI" id="CHEBI:18420"/>
    </cofactor>
</comment>
<dbReference type="PRINTS" id="PR00377">
    <property type="entry name" value="IMPHPHTASES"/>
</dbReference>
<dbReference type="InterPro" id="IPR000760">
    <property type="entry name" value="Inositol_monophosphatase-like"/>
</dbReference>
<name>A0A7T5R0V6_9BACT</name>
<keyword evidence="1" id="KW-0460">Magnesium</keyword>
<dbReference type="GO" id="GO:0046872">
    <property type="term" value="F:metal ion binding"/>
    <property type="evidence" value="ECO:0007669"/>
    <property type="project" value="UniProtKB-KW"/>
</dbReference>
<dbReference type="GO" id="GO:0006020">
    <property type="term" value="P:inositol metabolic process"/>
    <property type="evidence" value="ECO:0007669"/>
    <property type="project" value="TreeGrafter"/>
</dbReference>
<reference evidence="2 3" key="1">
    <citation type="submission" date="2020-07" db="EMBL/GenBank/DDBJ databases">
        <title>Huge and variable diversity of episymbiotic CPR bacteria and DPANN archaea in groundwater ecosystems.</title>
        <authorList>
            <person name="He C.Y."/>
            <person name="Keren R."/>
            <person name="Whittaker M."/>
            <person name="Farag I.F."/>
            <person name="Doudna J."/>
            <person name="Cate J.H.D."/>
            <person name="Banfield J.F."/>
        </authorList>
    </citation>
    <scope>NUCLEOTIDE SEQUENCE [LARGE SCALE GENOMIC DNA]</scope>
    <source>
        <strain evidence="2">NC_groundwater_70_Ag_B-0.1um_54_66</strain>
    </source>
</reference>
<evidence type="ECO:0000313" key="3">
    <source>
        <dbReference type="Proteomes" id="UP000595362"/>
    </source>
</evidence>
<evidence type="ECO:0000256" key="1">
    <source>
        <dbReference type="PIRSR" id="PIRSR600760-2"/>
    </source>
</evidence>
<dbReference type="PANTHER" id="PTHR20854">
    <property type="entry name" value="INOSITOL MONOPHOSPHATASE"/>
    <property type="match status" value="1"/>
</dbReference>
<accession>A0A7T5R0V6</accession>
<proteinExistence type="predicted"/>
<dbReference type="EMBL" id="CP066681">
    <property type="protein sequence ID" value="QQG35411.1"/>
    <property type="molecule type" value="Genomic_DNA"/>
</dbReference>
<dbReference type="Gene3D" id="3.30.540.10">
    <property type="entry name" value="Fructose-1,6-Bisphosphatase, subunit A, domain 1"/>
    <property type="match status" value="1"/>
</dbReference>
<dbReference type="Pfam" id="PF00459">
    <property type="entry name" value="Inositol_P"/>
    <property type="match status" value="1"/>
</dbReference>
<protein>
    <submittedName>
        <fullName evidence="2">Inositol monophosphatase</fullName>
    </submittedName>
</protein>
<sequence>MLQIVDPDKVSEILREQTALHILPRFRQLAAHEIMSKTSPTDLVTVADQEMERALIDILPKLLPGSIVLGEEGVSSGMISLDVLQDTSRPVWVADPVDGTFNFAHGKEEFCTMLALLVCGQTVMSWIFDPLKDRIMVAVRGSGARINGIPVKIGQSHKPVGSLKGFAGLKYFRREMRPHIQEQSAKVANLYSLFCAGHEYLRLGTGEADFSIYTKVMPWDHLAGQLMFEEAGGYLRQWNGSPYTAQTRFGGILAAADRQQWDDLHALFLEKIIADYAKAHQT</sequence>